<organism evidence="1 2">
    <name type="scientific">Priestia megaterium (strain DSM 319 / IMG 1521)</name>
    <name type="common">Bacillus megaterium</name>
    <dbReference type="NCBI Taxonomy" id="592022"/>
    <lineage>
        <taxon>Bacteria</taxon>
        <taxon>Bacillati</taxon>
        <taxon>Bacillota</taxon>
        <taxon>Bacilli</taxon>
        <taxon>Bacillales</taxon>
        <taxon>Bacillaceae</taxon>
        <taxon>Priestia</taxon>
    </lineage>
</organism>
<dbReference type="EMBL" id="CP001982">
    <property type="protein sequence ID" value="ADF38787.1"/>
    <property type="molecule type" value="Genomic_DNA"/>
</dbReference>
<name>D5DDV8_PRIM3</name>
<dbReference type="HOGENOM" id="CLU_2894638_0_0_9"/>
<reference evidence="1 2" key="1">
    <citation type="journal article" date="2011" name="J. Bacteriol.">
        <title>Genome sequences of the biotechnologically important Bacillus megaterium strains QM B1551 and DSM319.</title>
        <authorList>
            <person name="Eppinger M."/>
            <person name="Bunk B."/>
            <person name="Johns M.A."/>
            <person name="Edirisinghe J.N."/>
            <person name="Kutumbaka K.K."/>
            <person name="Koenig S.S."/>
            <person name="Huot Creasy H."/>
            <person name="Rosovitz M.J."/>
            <person name="Riley D.R."/>
            <person name="Daugherty S."/>
            <person name="Martin M."/>
            <person name="Elbourne L.D."/>
            <person name="Paulsen I."/>
            <person name="Biedendieck R."/>
            <person name="Braun C."/>
            <person name="Grayburn S."/>
            <person name="Dhingra S."/>
            <person name="Lukyanchuk V."/>
            <person name="Ball B."/>
            <person name="Ul-Qamar R."/>
            <person name="Seibel J."/>
            <person name="Bremer E."/>
            <person name="Jahn D."/>
            <person name="Ravel J."/>
            <person name="Vary P.S."/>
        </authorList>
    </citation>
    <scope>NUCLEOTIDE SEQUENCE [LARGE SCALE GENOMIC DNA]</scope>
    <source>
        <strain evidence="2">DSM 319 / IMG 1521</strain>
    </source>
</reference>
<dbReference type="AlphaFoldDB" id="D5DDV8"/>
<evidence type="ECO:0000313" key="2">
    <source>
        <dbReference type="Proteomes" id="UP000002365"/>
    </source>
</evidence>
<accession>D5DDV8</accession>
<dbReference type="Proteomes" id="UP000002365">
    <property type="component" value="Chromosome"/>
</dbReference>
<proteinExistence type="predicted"/>
<protein>
    <submittedName>
        <fullName evidence="1">Uncharacterized protein</fullName>
    </submittedName>
</protein>
<evidence type="ECO:0000313" key="1">
    <source>
        <dbReference type="EMBL" id="ADF38787.1"/>
    </source>
</evidence>
<gene>
    <name evidence="1" type="ordered locus">BMD_1934</name>
</gene>
<dbReference type="KEGG" id="bmd:BMD_1934"/>
<sequence>MKRMSANRQRSKYLAFCIECGLPNRLTLFLLRQYVATDEYSGFYCGNCGIRNEFPDSVIEYIKEL</sequence>